<reference evidence="5" key="1">
    <citation type="submission" date="2016-11" db="EMBL/GenBank/DDBJ databases">
        <authorList>
            <person name="Varghese N."/>
            <person name="Submissions S."/>
        </authorList>
    </citation>
    <scope>NUCLEOTIDE SEQUENCE [LARGE SCALE GENOMIC DNA]</scope>
    <source>
        <strain evidence="5">DSM 19741</strain>
    </source>
</reference>
<dbReference type="Proteomes" id="UP000184036">
    <property type="component" value="Unassembled WGS sequence"/>
</dbReference>
<name>A0A1M5JJJ2_9FLAO</name>
<keyword evidence="1 2" id="KW-0597">Phosphoprotein</keyword>
<dbReference type="STRING" id="271157.SAMN05444396_11142"/>
<dbReference type="InterPro" id="IPR011006">
    <property type="entry name" value="CheY-like_superfamily"/>
</dbReference>
<evidence type="ECO:0000313" key="5">
    <source>
        <dbReference type="Proteomes" id="UP000184036"/>
    </source>
</evidence>
<feature type="modified residue" description="4-aspartylphosphate" evidence="2">
    <location>
        <position position="36"/>
    </location>
</feature>
<accession>A0A1M5JJJ2</accession>
<dbReference type="SUPFAM" id="SSF52172">
    <property type="entry name" value="CheY-like"/>
    <property type="match status" value="1"/>
</dbReference>
<keyword evidence="5" id="KW-1185">Reference proteome</keyword>
<protein>
    <submittedName>
        <fullName evidence="4">Response regulator receiver domain-containing protein</fullName>
    </submittedName>
</protein>
<dbReference type="InterPro" id="IPR050956">
    <property type="entry name" value="2C_system_His_kinase"/>
</dbReference>
<dbReference type="PROSITE" id="PS50110">
    <property type="entry name" value="RESPONSE_REGULATORY"/>
    <property type="match status" value="1"/>
</dbReference>
<dbReference type="InterPro" id="IPR001789">
    <property type="entry name" value="Sig_transdc_resp-reg_receiver"/>
</dbReference>
<dbReference type="CDD" id="cd17546">
    <property type="entry name" value="REC_hyHK_CKI1_RcsC-like"/>
    <property type="match status" value="1"/>
</dbReference>
<gene>
    <name evidence="4" type="ORF">SAMN05444396_11142</name>
</gene>
<sequence length="94" mass="10436">MKKILNDFGFERDVATNGKIVIVMPAQKSYDIILMDLQMPIMNGIDTTTYIRKTMQISAPIIALTADVTSVDLGKCKSMGMNGYVTKPIDIHQL</sequence>
<evidence type="ECO:0000313" key="4">
    <source>
        <dbReference type="EMBL" id="SHG40678.1"/>
    </source>
</evidence>
<organism evidence="4 5">
    <name type="scientific">Flavobacterium segetis</name>
    <dbReference type="NCBI Taxonomy" id="271157"/>
    <lineage>
        <taxon>Bacteria</taxon>
        <taxon>Pseudomonadati</taxon>
        <taxon>Bacteroidota</taxon>
        <taxon>Flavobacteriia</taxon>
        <taxon>Flavobacteriales</taxon>
        <taxon>Flavobacteriaceae</taxon>
        <taxon>Flavobacterium</taxon>
    </lineage>
</organism>
<feature type="domain" description="Response regulatory" evidence="3">
    <location>
        <begin position="1"/>
        <end position="94"/>
    </location>
</feature>
<dbReference type="AlphaFoldDB" id="A0A1M5JJJ2"/>
<dbReference type="PANTHER" id="PTHR43719:SF28">
    <property type="entry name" value="PEROXIDE STRESS-ACTIVATED HISTIDINE KINASE MAK1-RELATED"/>
    <property type="match status" value="1"/>
</dbReference>
<evidence type="ECO:0000259" key="3">
    <source>
        <dbReference type="PROSITE" id="PS50110"/>
    </source>
</evidence>
<evidence type="ECO:0000256" key="2">
    <source>
        <dbReference type="PROSITE-ProRule" id="PRU00169"/>
    </source>
</evidence>
<dbReference type="Gene3D" id="3.40.50.2300">
    <property type="match status" value="1"/>
</dbReference>
<dbReference type="GO" id="GO:0000160">
    <property type="term" value="P:phosphorelay signal transduction system"/>
    <property type="evidence" value="ECO:0007669"/>
    <property type="project" value="InterPro"/>
</dbReference>
<dbReference type="Pfam" id="PF00072">
    <property type="entry name" value="Response_reg"/>
    <property type="match status" value="1"/>
</dbReference>
<dbReference type="OrthoDB" id="9789181at2"/>
<dbReference type="SMART" id="SM00448">
    <property type="entry name" value="REC"/>
    <property type="match status" value="1"/>
</dbReference>
<dbReference type="PANTHER" id="PTHR43719">
    <property type="entry name" value="TWO-COMPONENT HISTIDINE KINASE"/>
    <property type="match status" value="1"/>
</dbReference>
<dbReference type="EMBL" id="FQWE01000011">
    <property type="protein sequence ID" value="SHG40678.1"/>
    <property type="molecule type" value="Genomic_DNA"/>
</dbReference>
<evidence type="ECO:0000256" key="1">
    <source>
        <dbReference type="ARBA" id="ARBA00022553"/>
    </source>
</evidence>
<proteinExistence type="predicted"/>